<organism evidence="6 7">
    <name type="scientific">Panicum virgatum</name>
    <name type="common">Blackwell switchgrass</name>
    <dbReference type="NCBI Taxonomy" id="38727"/>
    <lineage>
        <taxon>Eukaryota</taxon>
        <taxon>Viridiplantae</taxon>
        <taxon>Streptophyta</taxon>
        <taxon>Embryophyta</taxon>
        <taxon>Tracheophyta</taxon>
        <taxon>Spermatophyta</taxon>
        <taxon>Magnoliopsida</taxon>
        <taxon>Liliopsida</taxon>
        <taxon>Poales</taxon>
        <taxon>Poaceae</taxon>
        <taxon>PACMAD clade</taxon>
        <taxon>Panicoideae</taxon>
        <taxon>Panicodae</taxon>
        <taxon>Paniceae</taxon>
        <taxon>Panicinae</taxon>
        <taxon>Panicum</taxon>
        <taxon>Panicum sect. Hiantes</taxon>
    </lineage>
</organism>
<dbReference type="GO" id="GO:0000118">
    <property type="term" value="C:histone deacetylase complex"/>
    <property type="evidence" value="ECO:0007669"/>
    <property type="project" value="TreeGrafter"/>
</dbReference>
<dbReference type="SUPFAM" id="SSF47762">
    <property type="entry name" value="PAH2 domain"/>
    <property type="match status" value="1"/>
</dbReference>
<evidence type="ECO:0000256" key="1">
    <source>
        <dbReference type="ARBA" id="ARBA00004123"/>
    </source>
</evidence>
<dbReference type="InterPro" id="IPR036600">
    <property type="entry name" value="PAH_sf"/>
</dbReference>
<keyword evidence="2" id="KW-0678">Repressor</keyword>
<dbReference type="GO" id="GO:0000785">
    <property type="term" value="C:chromatin"/>
    <property type="evidence" value="ECO:0007669"/>
    <property type="project" value="TreeGrafter"/>
</dbReference>
<dbReference type="GO" id="GO:0000122">
    <property type="term" value="P:negative regulation of transcription by RNA polymerase II"/>
    <property type="evidence" value="ECO:0007669"/>
    <property type="project" value="TreeGrafter"/>
</dbReference>
<evidence type="ECO:0000256" key="2">
    <source>
        <dbReference type="ARBA" id="ARBA00022491"/>
    </source>
</evidence>
<reference evidence="6" key="1">
    <citation type="submission" date="2020-05" db="EMBL/GenBank/DDBJ databases">
        <title>WGS assembly of Panicum virgatum.</title>
        <authorList>
            <person name="Lovell J.T."/>
            <person name="Jenkins J."/>
            <person name="Shu S."/>
            <person name="Juenger T.E."/>
            <person name="Schmutz J."/>
        </authorList>
    </citation>
    <scope>NUCLEOTIDE SEQUENCE</scope>
    <source>
        <strain evidence="6">AP13</strain>
    </source>
</reference>
<gene>
    <name evidence="6" type="ORF">PVAP13_6KG169200</name>
</gene>
<dbReference type="PROSITE" id="PS51477">
    <property type="entry name" value="PAH"/>
    <property type="match status" value="1"/>
</dbReference>
<dbReference type="Proteomes" id="UP000823388">
    <property type="component" value="Chromosome 6K"/>
</dbReference>
<proteinExistence type="predicted"/>
<dbReference type="PANTHER" id="PTHR12346">
    <property type="entry name" value="SIN3B-RELATED"/>
    <property type="match status" value="1"/>
</dbReference>
<evidence type="ECO:0000256" key="4">
    <source>
        <dbReference type="PROSITE-ProRule" id="PRU00810"/>
    </source>
</evidence>
<sequence>MVVEHVRVLLAGRPDCLYLPSCKPAIPHLSSLSLRQQEEMGFTGSLKRTQEEEEVKGAPMVSHSRVHAPPPPPDMRVVRPNPLTTPDPLRFLAAMKRELANETQKYDEFIDVMGQFKDGRVDTSSLIEYVTVLLAGHPDLLRGFNEFVPWDYKISHGQAGPSDGI</sequence>
<name>A0A8T0R9S3_PANVG</name>
<dbReference type="Gene3D" id="1.20.1160.11">
    <property type="entry name" value="Paired amphipathic helix"/>
    <property type="match status" value="1"/>
</dbReference>
<keyword evidence="3 4" id="KW-0539">Nucleus</keyword>
<accession>A0A8T0R9S3</accession>
<feature type="region of interest" description="Disordered" evidence="5">
    <location>
        <begin position="45"/>
        <end position="81"/>
    </location>
</feature>
<comment type="caution">
    <text evidence="6">The sequence shown here is derived from an EMBL/GenBank/DDBJ whole genome shotgun (WGS) entry which is preliminary data.</text>
</comment>
<dbReference type="InterPro" id="IPR039774">
    <property type="entry name" value="Sin3-like"/>
</dbReference>
<dbReference type="GO" id="GO:0003714">
    <property type="term" value="F:transcription corepressor activity"/>
    <property type="evidence" value="ECO:0007669"/>
    <property type="project" value="InterPro"/>
</dbReference>
<dbReference type="InterPro" id="IPR003822">
    <property type="entry name" value="PAH"/>
</dbReference>
<protein>
    <submittedName>
        <fullName evidence="6">Uncharacterized protein</fullName>
    </submittedName>
</protein>
<keyword evidence="7" id="KW-1185">Reference proteome</keyword>
<evidence type="ECO:0000256" key="5">
    <source>
        <dbReference type="SAM" id="MobiDB-lite"/>
    </source>
</evidence>
<comment type="subcellular location">
    <subcellularLocation>
        <location evidence="1 4">Nucleus</location>
    </subcellularLocation>
</comment>
<evidence type="ECO:0000256" key="3">
    <source>
        <dbReference type="ARBA" id="ARBA00023242"/>
    </source>
</evidence>
<evidence type="ECO:0000313" key="7">
    <source>
        <dbReference type="Proteomes" id="UP000823388"/>
    </source>
</evidence>
<dbReference type="AlphaFoldDB" id="A0A8T0R9S3"/>
<dbReference type="PANTHER" id="PTHR12346:SF0">
    <property type="entry name" value="SIN3A, ISOFORM G"/>
    <property type="match status" value="1"/>
</dbReference>
<dbReference type="Pfam" id="PF02671">
    <property type="entry name" value="PAH"/>
    <property type="match status" value="1"/>
</dbReference>
<evidence type="ECO:0000313" key="6">
    <source>
        <dbReference type="EMBL" id="KAG2582582.1"/>
    </source>
</evidence>
<dbReference type="EMBL" id="CM029047">
    <property type="protein sequence ID" value="KAG2582582.1"/>
    <property type="molecule type" value="Genomic_DNA"/>
</dbReference>